<evidence type="ECO:0000256" key="3">
    <source>
        <dbReference type="ARBA" id="ARBA00022989"/>
    </source>
</evidence>
<dbReference type="InterPro" id="IPR044880">
    <property type="entry name" value="NCX_ion-bd_dom_sf"/>
</dbReference>
<dbReference type="OrthoDB" id="142185at2157"/>
<dbReference type="Pfam" id="PF01699">
    <property type="entry name" value="Na_Ca_ex"/>
    <property type="match status" value="1"/>
</dbReference>
<feature type="transmembrane region" description="Helical" evidence="6">
    <location>
        <begin position="367"/>
        <end position="384"/>
    </location>
</feature>
<keyword evidence="2 6" id="KW-0812">Transmembrane</keyword>
<comment type="subcellular location">
    <subcellularLocation>
        <location evidence="1">Membrane</location>
        <topology evidence="1">Multi-pass membrane protein</topology>
    </subcellularLocation>
</comment>
<dbReference type="AlphaFoldDB" id="A0A1H3Y3V1"/>
<dbReference type="GO" id="GO:0016020">
    <property type="term" value="C:membrane"/>
    <property type="evidence" value="ECO:0007669"/>
    <property type="project" value="UniProtKB-SubCell"/>
</dbReference>
<dbReference type="Gene3D" id="1.20.1420.30">
    <property type="entry name" value="NCX, central ion-binding region"/>
    <property type="match status" value="1"/>
</dbReference>
<feature type="region of interest" description="Disordered" evidence="5">
    <location>
        <begin position="39"/>
        <end position="63"/>
    </location>
</feature>
<feature type="transmembrane region" description="Helical" evidence="6">
    <location>
        <begin position="292"/>
        <end position="313"/>
    </location>
</feature>
<organism evidence="8 9">
    <name type="scientific">Haloplanus vescus</name>
    <dbReference type="NCBI Taxonomy" id="555874"/>
    <lineage>
        <taxon>Archaea</taxon>
        <taxon>Methanobacteriati</taxon>
        <taxon>Methanobacteriota</taxon>
        <taxon>Stenosarchaea group</taxon>
        <taxon>Halobacteria</taxon>
        <taxon>Halobacteriales</taxon>
        <taxon>Haloferacaceae</taxon>
        <taxon>Haloplanus</taxon>
    </lineage>
</organism>
<proteinExistence type="predicted"/>
<feature type="transmembrane region" description="Helical" evidence="6">
    <location>
        <begin position="112"/>
        <end position="137"/>
    </location>
</feature>
<evidence type="ECO:0000256" key="1">
    <source>
        <dbReference type="ARBA" id="ARBA00004141"/>
    </source>
</evidence>
<feature type="transmembrane region" description="Helical" evidence="6">
    <location>
        <begin position="199"/>
        <end position="218"/>
    </location>
</feature>
<dbReference type="EMBL" id="FNQT01000002">
    <property type="protein sequence ID" value="SEA05498.1"/>
    <property type="molecule type" value="Genomic_DNA"/>
</dbReference>
<feature type="transmembrane region" description="Helical" evidence="6">
    <location>
        <begin position="177"/>
        <end position="193"/>
    </location>
</feature>
<keyword evidence="4 6" id="KW-0472">Membrane</keyword>
<feature type="transmembrane region" description="Helical" evidence="6">
    <location>
        <begin position="79"/>
        <end position="100"/>
    </location>
</feature>
<dbReference type="Proteomes" id="UP000236755">
    <property type="component" value="Unassembled WGS sequence"/>
</dbReference>
<keyword evidence="9" id="KW-1185">Reference proteome</keyword>
<evidence type="ECO:0000256" key="2">
    <source>
        <dbReference type="ARBA" id="ARBA00022692"/>
    </source>
</evidence>
<name>A0A1H3Y3V1_9EURY</name>
<dbReference type="STRING" id="555874.SAMN04488065_1607"/>
<reference evidence="8 9" key="1">
    <citation type="submission" date="2016-10" db="EMBL/GenBank/DDBJ databases">
        <authorList>
            <person name="de Groot N.N."/>
        </authorList>
    </citation>
    <scope>NUCLEOTIDE SEQUENCE [LARGE SCALE GENOMIC DNA]</scope>
    <source>
        <strain evidence="8 9">CGMCC 1.8712</strain>
    </source>
</reference>
<sequence length="418" mass="43489">MPAHGRTLVTVALLLSLLVASPAASAVATDLGADAPVGTVAAQSPDDGGNGAGADEGGEEEEGGIEGAISGFVEAQGTIGAVIVLLGGILLLTACTEKLISYLARASLNTRMSLFALAIVFTGFEFDDTILALVLSGGGLEQAALGSALGTGLAIIGVTLAIAAIVKPFPVDLPTDYIVIFGLAPLILVPFALIGTLTFVHGVVLTAFFLFAFGYFIVRERQRDIPVFRDTELGKELQPDGGVARPHSLDEIPEDRILGDLADSGFVWIGLSIVALAGIVFAAMLLEGGSEVVIEGFGIGETVFGATFLTLILTFEDIMLTLEPVRRGFPEIGVGNVIGSVLFSVTGNVGVVMFLSDVTISSSVLTFHLPFMILVTALAAYFFYTKNVRRWHGVVLGGLYVAYWVISLVVLSGVPVGE</sequence>
<evidence type="ECO:0000256" key="4">
    <source>
        <dbReference type="ARBA" id="ARBA00023136"/>
    </source>
</evidence>
<dbReference type="GO" id="GO:0055085">
    <property type="term" value="P:transmembrane transport"/>
    <property type="evidence" value="ECO:0007669"/>
    <property type="project" value="InterPro"/>
</dbReference>
<feature type="transmembrane region" description="Helical" evidence="6">
    <location>
        <begin position="334"/>
        <end position="355"/>
    </location>
</feature>
<accession>A0A1H3Y3V1</accession>
<feature type="domain" description="Sodium/calcium exchanger membrane region" evidence="7">
    <location>
        <begin position="269"/>
        <end position="408"/>
    </location>
</feature>
<evidence type="ECO:0000256" key="5">
    <source>
        <dbReference type="SAM" id="MobiDB-lite"/>
    </source>
</evidence>
<protein>
    <submittedName>
        <fullName evidence="8">Cation:H+ antiporter</fullName>
    </submittedName>
</protein>
<evidence type="ECO:0000313" key="9">
    <source>
        <dbReference type="Proteomes" id="UP000236755"/>
    </source>
</evidence>
<evidence type="ECO:0000259" key="7">
    <source>
        <dbReference type="Pfam" id="PF01699"/>
    </source>
</evidence>
<keyword evidence="3 6" id="KW-1133">Transmembrane helix</keyword>
<feature type="transmembrane region" description="Helical" evidence="6">
    <location>
        <begin position="143"/>
        <end position="165"/>
    </location>
</feature>
<feature type="transmembrane region" description="Helical" evidence="6">
    <location>
        <begin position="391"/>
        <end position="414"/>
    </location>
</feature>
<gene>
    <name evidence="8" type="ORF">SAMN04488065_1607</name>
</gene>
<dbReference type="RefSeq" id="WP_092633721.1">
    <property type="nucleotide sequence ID" value="NZ_FNQT01000002.1"/>
</dbReference>
<feature type="transmembrane region" description="Helical" evidence="6">
    <location>
        <begin position="266"/>
        <end position="286"/>
    </location>
</feature>
<evidence type="ECO:0000256" key="6">
    <source>
        <dbReference type="SAM" id="Phobius"/>
    </source>
</evidence>
<dbReference type="InterPro" id="IPR004837">
    <property type="entry name" value="NaCa_Exmemb"/>
</dbReference>
<evidence type="ECO:0000313" key="8">
    <source>
        <dbReference type="EMBL" id="SEA05498.1"/>
    </source>
</evidence>